<dbReference type="InterPro" id="IPR000286">
    <property type="entry name" value="HDACs"/>
</dbReference>
<sequence length="415" mass="44496">MTTERSRPATEQTPDVEITAETQAAPVTVVWDPAVAAYNFGDHPLDPVRVELTIALARDLGVLDRPNVTVVPAAPADRQTLRLVHEEAYLHAVQAAPHDPFFRGWGLNTPDNPLFEGMHDAASLITGMSVRAAEAVWRGEALHAVNVAGGLHHAMPDRASGFCVYNDPAVAIARLLELGAERVAYVDIDVHHGDGVQAVFWNDPRVLTVSLHESPVSLFPGTGFPTEVGGPDAQGTAVNVALPAGTDDAGWLRAFHAVVPSVVRAFRPQVLVSQCGCDSHFRDPLANLALSVEGQRAAQLAMRRLAHELTGGRWVVFGGGGYGLVDVVPRTWSHLLATATGEPVNTSHAIPNSWRGFAASKRPAARVPTVMGDGADVSYRPWEPGDRVDPIDRAVLATRRSVFPLHGLDPDDPRD</sequence>
<protein>
    <recommendedName>
        <fullName evidence="3">Acetoin utilization protein AcuC</fullName>
    </recommendedName>
</protein>
<reference evidence="7 8" key="1">
    <citation type="submission" date="2016-11" db="EMBL/GenBank/DDBJ databases">
        <authorList>
            <person name="Jaros S."/>
            <person name="Januszkiewicz K."/>
            <person name="Wedrychowicz H."/>
        </authorList>
    </citation>
    <scope>NUCLEOTIDE SEQUENCE [LARGE SCALE GENOMIC DNA]</scope>
    <source>
        <strain evidence="7 8">DSM 46144</strain>
    </source>
</reference>
<evidence type="ECO:0000256" key="2">
    <source>
        <dbReference type="ARBA" id="ARBA00005947"/>
    </source>
</evidence>
<dbReference type="STRING" id="134849.SAMN05443668_101636"/>
<evidence type="ECO:0000313" key="8">
    <source>
        <dbReference type="Proteomes" id="UP000184440"/>
    </source>
</evidence>
<dbReference type="PANTHER" id="PTHR10625:SF10">
    <property type="entry name" value="HISTONE DEACETYLASE HDAC1"/>
    <property type="match status" value="1"/>
</dbReference>
<dbReference type="InterPro" id="IPR023696">
    <property type="entry name" value="Ureohydrolase_dom_sf"/>
</dbReference>
<feature type="domain" description="Histone deacetylase" evidence="6">
    <location>
        <begin position="43"/>
        <end position="337"/>
    </location>
</feature>
<dbReference type="GO" id="GO:0004407">
    <property type="term" value="F:histone deacetylase activity"/>
    <property type="evidence" value="ECO:0007669"/>
    <property type="project" value="TreeGrafter"/>
</dbReference>
<name>A0A1M7IZ57_9ACTN</name>
<comment type="similarity">
    <text evidence="2">Belongs to the histone deacetylase family.</text>
</comment>
<accession>A0A1M7IZ57</accession>
<proteinExistence type="inferred from homology"/>
<feature type="region of interest" description="Disordered" evidence="5">
    <location>
        <begin position="1"/>
        <end position="21"/>
    </location>
</feature>
<gene>
    <name evidence="7" type="ORF">SAMN05443668_101636</name>
</gene>
<dbReference type="UniPathway" id="UPA00040"/>
<dbReference type="InterPro" id="IPR037138">
    <property type="entry name" value="His_deacetylse_dom_sf"/>
</dbReference>
<keyword evidence="8" id="KW-1185">Reference proteome</keyword>
<comment type="pathway">
    <text evidence="1">Ketone degradation; acetoin degradation.</text>
</comment>
<dbReference type="GO" id="GO:0045150">
    <property type="term" value="P:acetoin catabolic process"/>
    <property type="evidence" value="ECO:0007669"/>
    <property type="project" value="UniProtKB-UniPathway"/>
</dbReference>
<dbReference type="SUPFAM" id="SSF52768">
    <property type="entry name" value="Arginase/deacetylase"/>
    <property type="match status" value="1"/>
</dbReference>
<evidence type="ECO:0000313" key="7">
    <source>
        <dbReference type="EMBL" id="SHM45991.1"/>
    </source>
</evidence>
<dbReference type="Pfam" id="PF00850">
    <property type="entry name" value="Hist_deacetyl"/>
    <property type="match status" value="1"/>
</dbReference>
<evidence type="ECO:0000259" key="6">
    <source>
        <dbReference type="Pfam" id="PF00850"/>
    </source>
</evidence>
<dbReference type="InterPro" id="IPR023801">
    <property type="entry name" value="His_deacetylse_dom"/>
</dbReference>
<dbReference type="CDD" id="cd09994">
    <property type="entry name" value="HDAC_AcuC_like"/>
    <property type="match status" value="1"/>
</dbReference>
<dbReference type="GO" id="GO:0040029">
    <property type="term" value="P:epigenetic regulation of gene expression"/>
    <property type="evidence" value="ECO:0007669"/>
    <property type="project" value="TreeGrafter"/>
</dbReference>
<dbReference type="Proteomes" id="UP000184440">
    <property type="component" value="Unassembled WGS sequence"/>
</dbReference>
<dbReference type="EMBL" id="FRCS01000001">
    <property type="protein sequence ID" value="SHM45991.1"/>
    <property type="molecule type" value="Genomic_DNA"/>
</dbReference>
<dbReference type="PRINTS" id="PR01270">
    <property type="entry name" value="HDASUPER"/>
</dbReference>
<evidence type="ECO:0000256" key="4">
    <source>
        <dbReference type="ARBA" id="ARBA00022627"/>
    </source>
</evidence>
<dbReference type="PANTHER" id="PTHR10625">
    <property type="entry name" value="HISTONE DEACETYLASE HDAC1-RELATED"/>
    <property type="match status" value="1"/>
</dbReference>
<evidence type="ECO:0000256" key="5">
    <source>
        <dbReference type="SAM" id="MobiDB-lite"/>
    </source>
</evidence>
<evidence type="ECO:0000256" key="1">
    <source>
        <dbReference type="ARBA" id="ARBA00005101"/>
    </source>
</evidence>
<dbReference type="InterPro" id="IPR003085">
    <property type="entry name" value="AcuC"/>
</dbReference>
<keyword evidence="4" id="KW-0006">Acetoin catabolism</keyword>
<organism evidence="7 8">
    <name type="scientific">Cryptosporangium aurantiacum</name>
    <dbReference type="NCBI Taxonomy" id="134849"/>
    <lineage>
        <taxon>Bacteria</taxon>
        <taxon>Bacillati</taxon>
        <taxon>Actinomycetota</taxon>
        <taxon>Actinomycetes</taxon>
        <taxon>Cryptosporangiales</taxon>
        <taxon>Cryptosporangiaceae</taxon>
        <taxon>Cryptosporangium</taxon>
    </lineage>
</organism>
<dbReference type="AlphaFoldDB" id="A0A1M7IZ57"/>
<evidence type="ECO:0000256" key="3">
    <source>
        <dbReference type="ARBA" id="ARBA00020218"/>
    </source>
</evidence>
<dbReference type="Gene3D" id="3.40.800.20">
    <property type="entry name" value="Histone deacetylase domain"/>
    <property type="match status" value="1"/>
</dbReference>